<comment type="caution">
    <text evidence="1">The sequence shown here is derived from an EMBL/GenBank/DDBJ whole genome shotgun (WGS) entry which is preliminary data.</text>
</comment>
<dbReference type="InterPro" id="IPR052958">
    <property type="entry name" value="IFN-induced_PKR_regulator"/>
</dbReference>
<organism evidence="1 2">
    <name type="scientific">Paramuricea clavata</name>
    <name type="common">Red gorgonian</name>
    <name type="synonym">Violescent sea-whip</name>
    <dbReference type="NCBI Taxonomy" id="317549"/>
    <lineage>
        <taxon>Eukaryota</taxon>
        <taxon>Metazoa</taxon>
        <taxon>Cnidaria</taxon>
        <taxon>Anthozoa</taxon>
        <taxon>Octocorallia</taxon>
        <taxon>Malacalcyonacea</taxon>
        <taxon>Plexauridae</taxon>
        <taxon>Paramuricea</taxon>
    </lineage>
</organism>
<sequence length="614" mass="70534">MANWENVNETTLTDAKRIRIMFDSVLFCARQGIVMKGQIKKPMYQYSDDECDNDDQVTALSSFLLRAANNDFNPTSELKRLSNATALTKQTQDRILETCREMLTSKIVAEVKEAQFFTLIAEKTLKDDDGVRIPLFVRFVDKNLKIREELLQYVSRGTRGPDESWGETIGKNIVRVITELGLSMEFCRGLNFDSGDNVLKVSEVVRKIQADYPKAIYVHARSDLLNVRIASTCEIMFVFHTLYKIEFTAKLFTEEKEIKELLETMIKEVMPDSERSRLIELSQTNWGETAQRFGNLVELFPAVIATYDEVCEGSWRKYIRDDDKRFTASGVSLGMLEFQFIICMVIVTNCLELTLDLTDELQKACYNSSTICEKVAELLTRLDELKSNIEERHSAWYEKAVDLATKIDIKPEKEKIYGSKPKTTHDPNESISEHYLKLITLPFLDHMKAQIELRFSQASLDALDGLAMMPNNVVSNPKSWKTAASRFMERYKHDQPDDIYYDAELGLWEASWEMYKGTPPNTALELLSTMATKFKYTTQVQTAFKIFTTLPVIPTESETPRVMPFIHEELCLYSMSDNYLNALALLSIRGKELETEDVIECFKKKYTLPMMADA</sequence>
<dbReference type="PANTHER" id="PTHR46289">
    <property type="entry name" value="52 KDA REPRESSOR OF THE INHIBITOR OF THE PROTEIN KINASE-LIKE PROTEIN-RELATED"/>
    <property type="match status" value="1"/>
</dbReference>
<dbReference type="Proteomes" id="UP001152795">
    <property type="component" value="Unassembled WGS sequence"/>
</dbReference>
<dbReference type="AlphaFoldDB" id="A0A6S7HMF4"/>
<name>A0A6S7HMF4_PARCT</name>
<proteinExistence type="predicted"/>
<keyword evidence="2" id="KW-1185">Reference proteome</keyword>
<dbReference type="EMBL" id="CACRXK020005097">
    <property type="protein sequence ID" value="CAB4005107.1"/>
    <property type="molecule type" value="Genomic_DNA"/>
</dbReference>
<reference evidence="1" key="1">
    <citation type="submission" date="2020-04" db="EMBL/GenBank/DDBJ databases">
        <authorList>
            <person name="Alioto T."/>
            <person name="Alioto T."/>
            <person name="Gomez Garrido J."/>
        </authorList>
    </citation>
    <scope>NUCLEOTIDE SEQUENCE</scope>
    <source>
        <strain evidence="1">A484AB</strain>
    </source>
</reference>
<gene>
    <name evidence="1" type="ORF">PACLA_8A046846</name>
</gene>
<protein>
    <submittedName>
        <fullName evidence="1">Uncharacterized protein</fullName>
    </submittedName>
</protein>
<accession>A0A6S7HMF4</accession>
<evidence type="ECO:0000313" key="2">
    <source>
        <dbReference type="Proteomes" id="UP001152795"/>
    </source>
</evidence>
<dbReference type="OrthoDB" id="7683421at2759"/>
<evidence type="ECO:0000313" key="1">
    <source>
        <dbReference type="EMBL" id="CAB4005107.1"/>
    </source>
</evidence>
<dbReference type="PANTHER" id="PTHR46289:SF17">
    <property type="entry name" value="HAT C-TERMINAL DIMERISATION DOMAIN-CONTAINING PROTEIN"/>
    <property type="match status" value="1"/>
</dbReference>